<dbReference type="EMBL" id="FLUN01000001">
    <property type="protein sequence ID" value="SBV94658.1"/>
    <property type="molecule type" value="Genomic_DNA"/>
</dbReference>
<protein>
    <recommendedName>
        <fullName evidence="1">HMA domain-containing protein</fullName>
    </recommendedName>
</protein>
<evidence type="ECO:0000259" key="1">
    <source>
        <dbReference type="Pfam" id="PF00403"/>
    </source>
</evidence>
<reference evidence="2" key="1">
    <citation type="submission" date="2016-04" db="EMBL/GenBank/DDBJ databases">
        <authorList>
            <person name="Evans L.H."/>
            <person name="Alamgir A."/>
            <person name="Owens N."/>
            <person name="Weber N.D."/>
            <person name="Virtaneva K."/>
            <person name="Barbian K."/>
            <person name="Babar A."/>
            <person name="Rosenke K."/>
        </authorList>
    </citation>
    <scope>NUCLEOTIDE SEQUENCE</scope>
    <source>
        <strain evidence="2">86</strain>
    </source>
</reference>
<dbReference type="InterPro" id="IPR006121">
    <property type="entry name" value="HMA_dom"/>
</dbReference>
<dbReference type="Gene3D" id="3.30.70.100">
    <property type="match status" value="1"/>
</dbReference>
<dbReference type="Pfam" id="PF00403">
    <property type="entry name" value="HMA"/>
    <property type="match status" value="1"/>
</dbReference>
<evidence type="ECO:0000313" key="2">
    <source>
        <dbReference type="EMBL" id="SBV94658.1"/>
    </source>
</evidence>
<gene>
    <name evidence="2" type="ORF">KL86CLO1_10543</name>
</gene>
<dbReference type="AlphaFoldDB" id="A0A212J5C7"/>
<feature type="domain" description="HMA" evidence="1">
    <location>
        <begin position="22"/>
        <end position="67"/>
    </location>
</feature>
<dbReference type="GO" id="GO:0046872">
    <property type="term" value="F:metal ion binding"/>
    <property type="evidence" value="ECO:0007669"/>
    <property type="project" value="InterPro"/>
</dbReference>
<accession>A0A212J5C7</accession>
<sequence length="73" mass="8018">MANESVYFAIDKDVGLHDTTLLKRALDSLPGVTSIEINKQSSSIAVDYDTTSVTQAEIRKKIEILGYPIQPAH</sequence>
<name>A0A212J5C7_9FIRM</name>
<dbReference type="CDD" id="cd00371">
    <property type="entry name" value="HMA"/>
    <property type="match status" value="1"/>
</dbReference>
<dbReference type="InterPro" id="IPR036163">
    <property type="entry name" value="HMA_dom_sf"/>
</dbReference>
<organism evidence="2">
    <name type="scientific">uncultured Eubacteriales bacterium</name>
    <dbReference type="NCBI Taxonomy" id="172733"/>
    <lineage>
        <taxon>Bacteria</taxon>
        <taxon>Bacillati</taxon>
        <taxon>Bacillota</taxon>
        <taxon>Clostridia</taxon>
        <taxon>Eubacteriales</taxon>
        <taxon>environmental samples</taxon>
    </lineage>
</organism>
<dbReference type="SUPFAM" id="SSF55008">
    <property type="entry name" value="HMA, heavy metal-associated domain"/>
    <property type="match status" value="1"/>
</dbReference>
<proteinExistence type="predicted"/>